<organism evidence="2 3">
    <name type="scientific">Cellulosimicrobium cellulans</name>
    <name type="common">Arthrobacter luteus</name>
    <dbReference type="NCBI Taxonomy" id="1710"/>
    <lineage>
        <taxon>Bacteria</taxon>
        <taxon>Bacillati</taxon>
        <taxon>Actinomycetota</taxon>
        <taxon>Actinomycetes</taxon>
        <taxon>Micrococcales</taxon>
        <taxon>Promicromonosporaceae</taxon>
        <taxon>Cellulosimicrobium</taxon>
    </lineage>
</organism>
<protein>
    <submittedName>
        <fullName evidence="2">Hydrolase</fullName>
    </submittedName>
</protein>
<gene>
    <name evidence="2" type="ORF">Ccel01_08640</name>
</gene>
<dbReference type="SUPFAM" id="SSF56784">
    <property type="entry name" value="HAD-like"/>
    <property type="match status" value="1"/>
</dbReference>
<dbReference type="Proteomes" id="UP001165168">
    <property type="component" value="Unassembled WGS sequence"/>
</dbReference>
<name>A0AAV5P3J2_CELCE</name>
<sequence>MTLPDGGPRPVAPGRPAASSSGLPRVVATDLDGTLLRSDGTVSERTRSALRAAEHAGVEVVFVTARPPRWLGALADVVGGHGHVICLGGAAVWDLATASPLDVVGFADGHAAALVADLRTAVPGIALAFERVDGPTFDPGFRSTPDDDADVVAVVESTLDPGAAPGGSTRQPGGATRQPVGKILARDPAVPVEDSPATQPVVVADGQTTAQETFFARVRDAVGDRAHLAYSGAAGLAELLAPTVTKDAALARWCARLGVEPRDVWAFGDMPNDLPMLRWAGRSFAVANAHPDVLAAATDRTGSNDDDGVARVLLDAVEALRGAPRRTTAR</sequence>
<comment type="caution">
    <text evidence="2">The sequence shown here is derived from an EMBL/GenBank/DDBJ whole genome shotgun (WGS) entry which is preliminary data.</text>
</comment>
<dbReference type="GO" id="GO:0005829">
    <property type="term" value="C:cytosol"/>
    <property type="evidence" value="ECO:0007669"/>
    <property type="project" value="TreeGrafter"/>
</dbReference>
<dbReference type="InterPro" id="IPR023214">
    <property type="entry name" value="HAD_sf"/>
</dbReference>
<dbReference type="EMBL" id="BSTG01000001">
    <property type="protein sequence ID" value="GLY56262.1"/>
    <property type="molecule type" value="Genomic_DNA"/>
</dbReference>
<dbReference type="Pfam" id="PF08282">
    <property type="entry name" value="Hydrolase_3"/>
    <property type="match status" value="2"/>
</dbReference>
<dbReference type="PANTHER" id="PTHR10000">
    <property type="entry name" value="PHOSPHOSERINE PHOSPHATASE"/>
    <property type="match status" value="1"/>
</dbReference>
<evidence type="ECO:0000313" key="2">
    <source>
        <dbReference type="EMBL" id="GLY56262.1"/>
    </source>
</evidence>
<dbReference type="GO" id="GO:0000287">
    <property type="term" value="F:magnesium ion binding"/>
    <property type="evidence" value="ECO:0007669"/>
    <property type="project" value="TreeGrafter"/>
</dbReference>
<feature type="region of interest" description="Disordered" evidence="1">
    <location>
        <begin position="159"/>
        <end position="179"/>
    </location>
</feature>
<feature type="compositionally biased region" description="Low complexity" evidence="1">
    <location>
        <begin position="1"/>
        <end position="22"/>
    </location>
</feature>
<dbReference type="AlphaFoldDB" id="A0AAV5P3J2"/>
<dbReference type="Gene3D" id="3.40.50.1000">
    <property type="entry name" value="HAD superfamily/HAD-like"/>
    <property type="match status" value="2"/>
</dbReference>
<feature type="region of interest" description="Disordered" evidence="1">
    <location>
        <begin position="1"/>
        <end position="23"/>
    </location>
</feature>
<dbReference type="InterPro" id="IPR036412">
    <property type="entry name" value="HAD-like_sf"/>
</dbReference>
<proteinExistence type="predicted"/>
<accession>A0AAV5P3J2</accession>
<reference evidence="2" key="1">
    <citation type="submission" date="2023-03" db="EMBL/GenBank/DDBJ databases">
        <title>Cellulosimicrobium cellulans NBRC 103059.</title>
        <authorList>
            <person name="Ichikawa N."/>
            <person name="Sato H."/>
            <person name="Tonouchi N."/>
        </authorList>
    </citation>
    <scope>NUCLEOTIDE SEQUENCE</scope>
    <source>
        <strain evidence="2">NBRC 103059</strain>
    </source>
</reference>
<dbReference type="GO" id="GO:0016791">
    <property type="term" value="F:phosphatase activity"/>
    <property type="evidence" value="ECO:0007669"/>
    <property type="project" value="TreeGrafter"/>
</dbReference>
<evidence type="ECO:0000313" key="3">
    <source>
        <dbReference type="Proteomes" id="UP001165168"/>
    </source>
</evidence>
<dbReference type="PANTHER" id="PTHR10000:SF8">
    <property type="entry name" value="HAD SUPERFAMILY HYDROLASE-LIKE, TYPE 3"/>
    <property type="match status" value="1"/>
</dbReference>
<keyword evidence="2" id="KW-0378">Hydrolase</keyword>
<evidence type="ECO:0000256" key="1">
    <source>
        <dbReference type="SAM" id="MobiDB-lite"/>
    </source>
</evidence>